<gene>
    <name evidence="2" type="ORF">DI536_33755</name>
</gene>
<feature type="transmembrane region" description="Helical" evidence="1">
    <location>
        <begin position="40"/>
        <end position="57"/>
    </location>
</feature>
<dbReference type="EMBL" id="QFQP01000053">
    <property type="protein sequence ID" value="PZR04713.1"/>
    <property type="molecule type" value="Genomic_DNA"/>
</dbReference>
<proteinExistence type="predicted"/>
<keyword evidence="1" id="KW-0812">Transmembrane</keyword>
<dbReference type="InterPro" id="IPR012348">
    <property type="entry name" value="RNR-like"/>
</dbReference>
<protein>
    <recommendedName>
        <fullName evidence="4">Ferritin-like domain-containing protein</fullName>
    </recommendedName>
</protein>
<organism evidence="2 3">
    <name type="scientific">Archangium gephyra</name>
    <dbReference type="NCBI Taxonomy" id="48"/>
    <lineage>
        <taxon>Bacteria</taxon>
        <taxon>Pseudomonadati</taxon>
        <taxon>Myxococcota</taxon>
        <taxon>Myxococcia</taxon>
        <taxon>Myxococcales</taxon>
        <taxon>Cystobacterineae</taxon>
        <taxon>Archangiaceae</taxon>
        <taxon>Archangium</taxon>
    </lineage>
</organism>
<accession>A0A2W5SVA8</accession>
<sequence>MVPTVPSLRIWPQVVMALLVAPLNFAVWTLGDGRPALRPVFYLLCGVQLVLGVWGVVNGVKQAARKGSNDTQKLSGIMGALLGVMAAIGAPIGALLGFAAYNFTGGGGWGRPLRVRGRQLHPELKAGADWTEGERPSTRGLDEATCRALEGLWLHDAQKEHASVPAFSRISWLLAAVGAPASLLAWSHRAAMEEIEHAQKCFALAAGYGGRSFTVEPMAELLLGGLNDVKDPLVTLAVESLKDGCLLEDFNADIAAKCASVCEEPVTKKVLEQIAREERSHADFSWALIAWLLETHGQRVGPALDRALDALHTVARPTTANAEKQKLVELADQLALRRHGRITDAEWQACWDARVRSTRARASGTRVRPAA</sequence>
<name>A0A2W5SVA8_9BACT</name>
<dbReference type="AlphaFoldDB" id="A0A2W5SVA8"/>
<keyword evidence="1" id="KW-0472">Membrane</keyword>
<dbReference type="InterPro" id="IPR009078">
    <property type="entry name" value="Ferritin-like_SF"/>
</dbReference>
<feature type="transmembrane region" description="Helical" evidence="1">
    <location>
        <begin position="12"/>
        <end position="31"/>
    </location>
</feature>
<dbReference type="SUPFAM" id="SSF47240">
    <property type="entry name" value="Ferritin-like"/>
    <property type="match status" value="1"/>
</dbReference>
<dbReference type="Proteomes" id="UP000249061">
    <property type="component" value="Unassembled WGS sequence"/>
</dbReference>
<feature type="transmembrane region" description="Helical" evidence="1">
    <location>
        <begin position="77"/>
        <end position="101"/>
    </location>
</feature>
<evidence type="ECO:0008006" key="4">
    <source>
        <dbReference type="Google" id="ProtNLM"/>
    </source>
</evidence>
<reference evidence="2 3" key="1">
    <citation type="submission" date="2017-08" db="EMBL/GenBank/DDBJ databases">
        <title>Infants hospitalized years apart are colonized by the same room-sourced microbial strains.</title>
        <authorList>
            <person name="Brooks B."/>
            <person name="Olm M.R."/>
            <person name="Firek B.A."/>
            <person name="Baker R."/>
            <person name="Thomas B.C."/>
            <person name="Morowitz M.J."/>
            <person name="Banfield J.F."/>
        </authorList>
    </citation>
    <scope>NUCLEOTIDE SEQUENCE [LARGE SCALE GENOMIC DNA]</scope>
    <source>
        <strain evidence="2">S2_003_000_R2_14</strain>
    </source>
</reference>
<keyword evidence="1" id="KW-1133">Transmembrane helix</keyword>
<evidence type="ECO:0000313" key="3">
    <source>
        <dbReference type="Proteomes" id="UP000249061"/>
    </source>
</evidence>
<comment type="caution">
    <text evidence="2">The sequence shown here is derived from an EMBL/GenBank/DDBJ whole genome shotgun (WGS) entry which is preliminary data.</text>
</comment>
<dbReference type="Gene3D" id="1.10.620.20">
    <property type="entry name" value="Ribonucleotide Reductase, subunit A"/>
    <property type="match status" value="1"/>
</dbReference>
<dbReference type="GO" id="GO:0016491">
    <property type="term" value="F:oxidoreductase activity"/>
    <property type="evidence" value="ECO:0007669"/>
    <property type="project" value="InterPro"/>
</dbReference>
<evidence type="ECO:0000256" key="1">
    <source>
        <dbReference type="SAM" id="Phobius"/>
    </source>
</evidence>
<evidence type="ECO:0000313" key="2">
    <source>
        <dbReference type="EMBL" id="PZR04713.1"/>
    </source>
</evidence>